<feature type="transmembrane region" description="Helical" evidence="1">
    <location>
        <begin position="43"/>
        <end position="63"/>
    </location>
</feature>
<evidence type="ECO:0000313" key="6">
    <source>
        <dbReference type="WBParaSite" id="BXY_1211800.1"/>
    </source>
</evidence>
<dbReference type="WBParaSite" id="BXY_1211800.1">
    <property type="protein sequence ID" value="BXY_1211800.1"/>
    <property type="gene ID" value="BXY_1211800"/>
</dbReference>
<gene>
    <name evidence="2" type="ORF">BXYJ_LOCUS12596</name>
</gene>
<organism evidence="4 6">
    <name type="scientific">Bursaphelenchus xylophilus</name>
    <name type="common">Pinewood nematode worm</name>
    <name type="synonym">Aphelenchoides xylophilus</name>
    <dbReference type="NCBI Taxonomy" id="6326"/>
    <lineage>
        <taxon>Eukaryota</taxon>
        <taxon>Metazoa</taxon>
        <taxon>Ecdysozoa</taxon>
        <taxon>Nematoda</taxon>
        <taxon>Chromadorea</taxon>
        <taxon>Rhabditida</taxon>
        <taxon>Tylenchina</taxon>
        <taxon>Tylenchomorpha</taxon>
        <taxon>Aphelenchoidea</taxon>
        <taxon>Aphelenchoididae</taxon>
        <taxon>Bursaphelenchus</taxon>
    </lineage>
</organism>
<keyword evidence="1" id="KW-0812">Transmembrane</keyword>
<dbReference type="AlphaFoldDB" id="A0A1I7SGF3"/>
<evidence type="ECO:0000313" key="2">
    <source>
        <dbReference type="EMBL" id="CAD5232505.1"/>
    </source>
</evidence>
<name>A0A1I7SGF3_BURXY</name>
<sequence length="104" mass="11605">MFDVSYIDSISNAYFNNASHVCIDGYHGNDGTVCLRKTTGIGVGYTMLATSTVLLLLVIIFACKKRWFNVLFKSPPLQHDEAMFLIDVEAEGFLDPQHNSTSRL</sequence>
<dbReference type="Proteomes" id="UP000095284">
    <property type="component" value="Unplaced"/>
</dbReference>
<protein>
    <submittedName>
        <fullName evidence="2">(pine wood nematode) hypothetical protein</fullName>
    </submittedName>
</protein>
<keyword evidence="1" id="KW-0472">Membrane</keyword>
<dbReference type="Proteomes" id="UP000659654">
    <property type="component" value="Unassembled WGS sequence"/>
</dbReference>
<dbReference type="Proteomes" id="UP000582659">
    <property type="component" value="Unassembled WGS sequence"/>
</dbReference>
<proteinExistence type="predicted"/>
<reference evidence="6" key="1">
    <citation type="submission" date="2016-11" db="UniProtKB">
        <authorList>
            <consortium name="WormBaseParasite"/>
        </authorList>
    </citation>
    <scope>IDENTIFICATION</scope>
</reference>
<evidence type="ECO:0000256" key="1">
    <source>
        <dbReference type="SAM" id="Phobius"/>
    </source>
</evidence>
<evidence type="ECO:0000313" key="3">
    <source>
        <dbReference type="EMBL" id="CAG9125081.1"/>
    </source>
</evidence>
<keyword evidence="5" id="KW-1185">Reference proteome</keyword>
<dbReference type="EMBL" id="CAJFCV020000005">
    <property type="protein sequence ID" value="CAG9125081.1"/>
    <property type="molecule type" value="Genomic_DNA"/>
</dbReference>
<dbReference type="EMBL" id="CAJFDI010000005">
    <property type="protein sequence ID" value="CAD5232505.1"/>
    <property type="molecule type" value="Genomic_DNA"/>
</dbReference>
<reference evidence="3" key="2">
    <citation type="submission" date="2020-08" db="EMBL/GenBank/DDBJ databases">
        <authorList>
            <person name="Kikuchi T."/>
        </authorList>
    </citation>
    <scope>NUCLEOTIDE SEQUENCE</scope>
    <source>
        <strain evidence="2">Ka4C1</strain>
    </source>
</reference>
<evidence type="ECO:0000313" key="5">
    <source>
        <dbReference type="Proteomes" id="UP000659654"/>
    </source>
</evidence>
<accession>A0A1I7SGF3</accession>
<keyword evidence="1" id="KW-1133">Transmembrane helix</keyword>
<evidence type="ECO:0000313" key="4">
    <source>
        <dbReference type="Proteomes" id="UP000095284"/>
    </source>
</evidence>